<dbReference type="SMART" id="SM00450">
    <property type="entry name" value="RHOD"/>
    <property type="match status" value="2"/>
</dbReference>
<reference evidence="5 6" key="1">
    <citation type="submission" date="2018-09" db="EMBL/GenBank/DDBJ databases">
        <authorList>
            <person name="Postec A."/>
        </authorList>
    </citation>
    <scope>NUCLEOTIDE SEQUENCE [LARGE SCALE GENOMIC DNA]</scope>
    <source>
        <strain evidence="5">70B-A</strain>
    </source>
</reference>
<organism evidence="5 6">
    <name type="scientific">Petrocella atlantisensis</name>
    <dbReference type="NCBI Taxonomy" id="2173034"/>
    <lineage>
        <taxon>Bacteria</taxon>
        <taxon>Bacillati</taxon>
        <taxon>Bacillota</taxon>
        <taxon>Clostridia</taxon>
        <taxon>Lachnospirales</taxon>
        <taxon>Vallitaleaceae</taxon>
        <taxon>Petrocella</taxon>
    </lineage>
</organism>
<dbReference type="PROSITE" id="PS50206">
    <property type="entry name" value="RHODANESE_3"/>
    <property type="match status" value="2"/>
</dbReference>
<dbReference type="PANTHER" id="PTHR43855:SF1">
    <property type="entry name" value="THIOSULFATE SULFURTRANSFERASE"/>
    <property type="match status" value="1"/>
</dbReference>
<evidence type="ECO:0000313" key="6">
    <source>
        <dbReference type="Proteomes" id="UP000279029"/>
    </source>
</evidence>
<proteinExistence type="predicted"/>
<dbReference type="CDD" id="cd01449">
    <property type="entry name" value="TST_Repeat_2"/>
    <property type="match status" value="1"/>
</dbReference>
<keyword evidence="1" id="KW-0677">Repeat</keyword>
<keyword evidence="3 5" id="KW-0808">Transferase</keyword>
<dbReference type="InterPro" id="IPR001763">
    <property type="entry name" value="Rhodanese-like_dom"/>
</dbReference>
<dbReference type="RefSeq" id="WP_125138129.1">
    <property type="nucleotide sequence ID" value="NZ_LR130778.1"/>
</dbReference>
<sequence>MTITARRLIAIVGTFILMMSFVGCNKTSYDQNENIIEANLLKERLSDVETIVIDARSQEDYEKGHMVGAIHLAPEALTVSEPVPGLIAPLETVEAVLSSKGIKNDSKIYIYDNKEGIYAARLWWVLKIHGHQDVKVINNGEKAIVQNGFELTLDVPEITPSTYQAAPMDESMIATMEDVLRVVEGESEGVIIDTRSMAEYDEGAVPGAILFPHTKNLYTDGSFKSPRDVYLDYNDLGIKREDAVIVYCKSSVRATQTALLLKEAGFTDVKVYDGAWLEWSTKDTPKTEKSEEVVPSTQDAS</sequence>
<dbReference type="Pfam" id="PF00581">
    <property type="entry name" value="Rhodanese"/>
    <property type="match status" value="2"/>
</dbReference>
<gene>
    <name evidence="5" type="ORF">PATL70BA_3174</name>
</gene>
<dbReference type="EMBL" id="LR130778">
    <property type="protein sequence ID" value="VDN49096.1"/>
    <property type="molecule type" value="Genomic_DNA"/>
</dbReference>
<dbReference type="PROSITE" id="PS51257">
    <property type="entry name" value="PROKAR_LIPOPROTEIN"/>
    <property type="match status" value="1"/>
</dbReference>
<accession>A0A3P7S2N6</accession>
<dbReference type="InterPro" id="IPR001307">
    <property type="entry name" value="Thiosulphate_STrfase_CS"/>
</dbReference>
<dbReference type="PANTHER" id="PTHR43855">
    <property type="entry name" value="THIOSULFATE SULFURTRANSFERASE"/>
    <property type="match status" value="1"/>
</dbReference>
<dbReference type="SUPFAM" id="SSF52821">
    <property type="entry name" value="Rhodanese/Cell cycle control phosphatase"/>
    <property type="match status" value="2"/>
</dbReference>
<dbReference type="Proteomes" id="UP000279029">
    <property type="component" value="Chromosome"/>
</dbReference>
<evidence type="ECO:0000256" key="3">
    <source>
        <dbReference type="RuleBase" id="RU000507"/>
    </source>
</evidence>
<dbReference type="InterPro" id="IPR051126">
    <property type="entry name" value="Thiosulfate_sulfurtransferase"/>
</dbReference>
<protein>
    <recommendedName>
        <fullName evidence="3">Sulfurtransferase</fullName>
    </recommendedName>
</protein>
<evidence type="ECO:0000259" key="4">
    <source>
        <dbReference type="PROSITE" id="PS50206"/>
    </source>
</evidence>
<dbReference type="InterPro" id="IPR036873">
    <property type="entry name" value="Rhodanese-like_dom_sf"/>
</dbReference>
<evidence type="ECO:0000313" key="5">
    <source>
        <dbReference type="EMBL" id="VDN49096.1"/>
    </source>
</evidence>
<dbReference type="Gene3D" id="3.40.250.10">
    <property type="entry name" value="Rhodanese-like domain"/>
    <property type="match status" value="2"/>
</dbReference>
<feature type="domain" description="Rhodanese" evidence="4">
    <location>
        <begin position="46"/>
        <end position="153"/>
    </location>
</feature>
<dbReference type="PROSITE" id="PS00683">
    <property type="entry name" value="RHODANESE_2"/>
    <property type="match status" value="1"/>
</dbReference>
<dbReference type="AlphaFoldDB" id="A0A3P7S2N6"/>
<dbReference type="CDD" id="cd01448">
    <property type="entry name" value="TST_Repeat_1"/>
    <property type="match status" value="1"/>
</dbReference>
<keyword evidence="6" id="KW-1185">Reference proteome</keyword>
<evidence type="ECO:0000256" key="1">
    <source>
        <dbReference type="ARBA" id="ARBA00022737"/>
    </source>
</evidence>
<dbReference type="GO" id="GO:0004792">
    <property type="term" value="F:thiosulfate-cyanide sulfurtransferase activity"/>
    <property type="evidence" value="ECO:0007669"/>
    <property type="project" value="UniProtKB-EC"/>
</dbReference>
<comment type="catalytic activity">
    <reaction evidence="2">
        <text>thiosulfate + hydrogen cyanide = thiocyanate + sulfite + 2 H(+)</text>
        <dbReference type="Rhea" id="RHEA:16881"/>
        <dbReference type="ChEBI" id="CHEBI:15378"/>
        <dbReference type="ChEBI" id="CHEBI:17359"/>
        <dbReference type="ChEBI" id="CHEBI:18022"/>
        <dbReference type="ChEBI" id="CHEBI:18407"/>
        <dbReference type="ChEBI" id="CHEBI:33542"/>
        <dbReference type="EC" id="2.8.1.1"/>
    </reaction>
</comment>
<dbReference type="KEGG" id="cbar:PATL70BA_3174"/>
<dbReference type="OrthoDB" id="9770030at2"/>
<feature type="domain" description="Rhodanese" evidence="4">
    <location>
        <begin position="185"/>
        <end position="288"/>
    </location>
</feature>
<name>A0A3P7S2N6_9FIRM</name>
<evidence type="ECO:0000256" key="2">
    <source>
        <dbReference type="ARBA" id="ARBA00047549"/>
    </source>
</evidence>